<keyword evidence="1" id="KW-1133">Transmembrane helix</keyword>
<dbReference type="EMBL" id="JAJSOF020000003">
    <property type="protein sequence ID" value="KAJ4450117.1"/>
    <property type="molecule type" value="Genomic_DNA"/>
</dbReference>
<dbReference type="PANTHER" id="PTHR11360">
    <property type="entry name" value="MONOCARBOXYLATE TRANSPORTER"/>
    <property type="match status" value="1"/>
</dbReference>
<proteinExistence type="predicted"/>
<dbReference type="InterPro" id="IPR036259">
    <property type="entry name" value="MFS_trans_sf"/>
</dbReference>
<name>A0ABQ8TTS5_PERAM</name>
<keyword evidence="1" id="KW-0812">Transmembrane</keyword>
<accession>A0ABQ8TTS5</accession>
<feature type="transmembrane region" description="Helical" evidence="1">
    <location>
        <begin position="612"/>
        <end position="630"/>
    </location>
</feature>
<dbReference type="InterPro" id="IPR050327">
    <property type="entry name" value="Proton-linked_MCT"/>
</dbReference>
<feature type="transmembrane region" description="Helical" evidence="1">
    <location>
        <begin position="99"/>
        <end position="119"/>
    </location>
</feature>
<evidence type="ECO:0000256" key="1">
    <source>
        <dbReference type="SAM" id="Phobius"/>
    </source>
</evidence>
<organism evidence="2 3">
    <name type="scientific">Periplaneta americana</name>
    <name type="common">American cockroach</name>
    <name type="synonym">Blatta americana</name>
    <dbReference type="NCBI Taxonomy" id="6978"/>
    <lineage>
        <taxon>Eukaryota</taxon>
        <taxon>Metazoa</taxon>
        <taxon>Ecdysozoa</taxon>
        <taxon>Arthropoda</taxon>
        <taxon>Hexapoda</taxon>
        <taxon>Insecta</taxon>
        <taxon>Pterygota</taxon>
        <taxon>Neoptera</taxon>
        <taxon>Polyneoptera</taxon>
        <taxon>Dictyoptera</taxon>
        <taxon>Blattodea</taxon>
        <taxon>Blattoidea</taxon>
        <taxon>Blattidae</taxon>
        <taxon>Blattinae</taxon>
        <taxon>Periplaneta</taxon>
    </lineage>
</organism>
<dbReference type="SUPFAM" id="SSF103473">
    <property type="entry name" value="MFS general substrate transporter"/>
    <property type="match status" value="1"/>
</dbReference>
<reference evidence="2 3" key="1">
    <citation type="journal article" date="2022" name="Allergy">
        <title>Genome assembly and annotation of Periplaneta americana reveal a comprehensive cockroach allergen profile.</title>
        <authorList>
            <person name="Wang L."/>
            <person name="Xiong Q."/>
            <person name="Saelim N."/>
            <person name="Wang L."/>
            <person name="Nong W."/>
            <person name="Wan A.T."/>
            <person name="Shi M."/>
            <person name="Liu X."/>
            <person name="Cao Q."/>
            <person name="Hui J.H.L."/>
            <person name="Sookrung N."/>
            <person name="Leung T.F."/>
            <person name="Tungtrongchitr A."/>
            <person name="Tsui S.K.W."/>
        </authorList>
    </citation>
    <scope>NUCLEOTIDE SEQUENCE [LARGE SCALE GENOMIC DNA]</scope>
    <source>
        <strain evidence="2">PWHHKU_190912</strain>
    </source>
</reference>
<feature type="transmembrane region" description="Helical" evidence="1">
    <location>
        <begin position="666"/>
        <end position="685"/>
    </location>
</feature>
<keyword evidence="3" id="KW-1185">Reference proteome</keyword>
<dbReference type="PANTHER" id="PTHR11360:SF284">
    <property type="entry name" value="EG:103B4.3 PROTEIN-RELATED"/>
    <property type="match status" value="1"/>
</dbReference>
<sequence length="801" mass="89291">MRLFSVDEIGDSEMIFGEMRPKIRHRLPGIHLTITVICAAGLGSSLVLTQVEVMLHCHYPTQGRLPNCVPQLGNALAHFATPLLLLAFTSAYGSSWAPLLQAGIVMQGILGAATFVAHVKRPPAIARYRVRPRAFTVLNGDGESQSILARDSYINASFSGANSPSSNRTWRSLSPTTEEPEFIVSSGNTPLTHEMNYRCNKNQFGVDILPEIPEESEDDVESDYNTKIEVHEVPQTGNSDINVNEVPQTTHTRSLDNYLDTNKMYPNSIEDGVENKRWSIGTVEEILPMCVENGLSLLVSKNEGKSDAFNSHQKSNENISQKIKEEGKVSDLSIKSEAEISPFDTKDTREFDPILSNSIDIPSVHVIRNSGSDFRKVKSLDEVPLFDKENLTNQEDILKKDIIVTSGDGGSRYLSDDNLSSNDQVGSIMKEINTFRSLELPDEVKNRLKRWSIGTLGEVKSENDRSNLGKLEGLESNGHRKWRSAEFGENREPKDQFSDKLSQTRVFTFEIDDSIANRNNVVLGEYQGADNVGSSSSGSGDSEHPLWVAKLVSSENMTVESTSGSNEENSSLRNWYRRPSTLSHALRRLRFSCTCQFYRRHSFRRRYPRNRFASILLYYFLEPLSVPYFFPSLLLRFALRLCPMGFAALAPSLTKDIIPEITNEEAVFSVSISGFVWLCFLLVTPWCTRMHHSRKKYLFAAGSLVSSYGLHLLSKAETHDRVTLSCAVFGLGQGATMVTGNNMVREVLGTWNLAKADVFLDLTSGVLVLGASSIMGLYNTRNHYVLQSGSGYQPLLQCLCL</sequence>
<evidence type="ECO:0000313" key="2">
    <source>
        <dbReference type="EMBL" id="KAJ4450117.1"/>
    </source>
</evidence>
<protein>
    <submittedName>
        <fullName evidence="2">Uncharacterized protein</fullName>
    </submittedName>
</protein>
<comment type="caution">
    <text evidence="2">The sequence shown here is derived from an EMBL/GenBank/DDBJ whole genome shotgun (WGS) entry which is preliminary data.</text>
</comment>
<keyword evidence="1" id="KW-0472">Membrane</keyword>
<feature type="transmembrane region" description="Helical" evidence="1">
    <location>
        <begin position="29"/>
        <end position="51"/>
    </location>
</feature>
<evidence type="ECO:0000313" key="3">
    <source>
        <dbReference type="Proteomes" id="UP001148838"/>
    </source>
</evidence>
<dbReference type="Proteomes" id="UP001148838">
    <property type="component" value="Unassembled WGS sequence"/>
</dbReference>
<gene>
    <name evidence="2" type="ORF">ANN_01524</name>
</gene>